<dbReference type="InterPro" id="IPR002139">
    <property type="entry name" value="Ribo/fructo_kinase"/>
</dbReference>
<dbReference type="PANTHER" id="PTHR10584">
    <property type="entry name" value="SUGAR KINASE"/>
    <property type="match status" value="1"/>
</dbReference>
<dbReference type="Pfam" id="PF00294">
    <property type="entry name" value="PfkB"/>
    <property type="match status" value="1"/>
</dbReference>
<proteinExistence type="inferred from homology"/>
<evidence type="ECO:0000256" key="1">
    <source>
        <dbReference type="ARBA" id="ARBA00005380"/>
    </source>
</evidence>
<comment type="function">
    <text evidence="12">Catalyzes the phosphorylation of ribose at O-5 in a reaction requiring ATP and magnesium. The resulting D-ribose-5-phosphate can then be used either for sythesis of nucleotides, histidine, and tryptophan, or as a component of the pentose phosphate pathway.</text>
</comment>
<comment type="cofactor">
    <cofactor evidence="12">
        <name>Mg(2+)</name>
        <dbReference type="ChEBI" id="CHEBI:18420"/>
    </cofactor>
    <text evidence="12">Requires a divalent cation, most likely magnesium in vivo, as an electrophilic catalyst to aid phosphoryl group transfer. It is the chelate of the metal and the nucleotide that is the actual substrate.</text>
</comment>
<evidence type="ECO:0000256" key="10">
    <source>
        <dbReference type="ARBA" id="ARBA00022958"/>
    </source>
</evidence>
<dbReference type="PROSITE" id="PS00584">
    <property type="entry name" value="PFKB_KINASES_2"/>
    <property type="match status" value="1"/>
</dbReference>
<feature type="binding site" evidence="12">
    <location>
        <position position="178"/>
    </location>
    <ligand>
        <name>ATP</name>
        <dbReference type="ChEBI" id="CHEBI:30616"/>
    </ligand>
</feature>
<feature type="active site" description="Proton acceptor" evidence="12">
    <location>
        <position position="251"/>
    </location>
</feature>
<evidence type="ECO:0000256" key="8">
    <source>
        <dbReference type="ARBA" id="ARBA00022840"/>
    </source>
</evidence>
<evidence type="ECO:0000256" key="5">
    <source>
        <dbReference type="ARBA" id="ARBA00022723"/>
    </source>
</evidence>
<dbReference type="InterPro" id="IPR011611">
    <property type="entry name" value="PfkB_dom"/>
</dbReference>
<feature type="binding site" evidence="12">
    <location>
        <begin position="14"/>
        <end position="16"/>
    </location>
    <ligand>
        <name>substrate</name>
    </ligand>
</feature>
<comment type="subcellular location">
    <subcellularLocation>
        <location evidence="12">Cytoplasm</location>
    </subcellularLocation>
</comment>
<evidence type="ECO:0000256" key="3">
    <source>
        <dbReference type="ARBA" id="ARBA00016943"/>
    </source>
</evidence>
<comment type="catalytic activity">
    <reaction evidence="12">
        <text>D-ribose + ATP = D-ribose 5-phosphate + ADP + H(+)</text>
        <dbReference type="Rhea" id="RHEA:13697"/>
        <dbReference type="ChEBI" id="CHEBI:15378"/>
        <dbReference type="ChEBI" id="CHEBI:30616"/>
        <dbReference type="ChEBI" id="CHEBI:47013"/>
        <dbReference type="ChEBI" id="CHEBI:78346"/>
        <dbReference type="ChEBI" id="CHEBI:456216"/>
        <dbReference type="EC" id="2.7.1.15"/>
    </reaction>
</comment>
<gene>
    <name evidence="12" type="primary">rbsK</name>
    <name evidence="14" type="ORF">JSQ98_11765</name>
</gene>
<comment type="similarity">
    <text evidence="12">Belongs to the carbohydrate kinase PfkB family. Ribokinase subfamily.</text>
</comment>
<evidence type="ECO:0000259" key="13">
    <source>
        <dbReference type="Pfam" id="PF00294"/>
    </source>
</evidence>
<keyword evidence="11 12" id="KW-0119">Carbohydrate metabolism</keyword>
<reference evidence="14 15" key="1">
    <citation type="submission" date="2021-02" db="EMBL/GenBank/DDBJ databases">
        <title>Draft genome and description of Leucobacter sp nov strain Marseille-Q4368.</title>
        <authorList>
            <person name="Boxberger M."/>
            <person name="La Scola B."/>
        </authorList>
    </citation>
    <scope>NUCLEOTIDE SEQUENCE [LARGE SCALE GENOMIC DNA]</scope>
    <source>
        <strain evidence="14 15">Marseille-Q4368</strain>
    </source>
</reference>
<name>A0ABS5M6N2_9MICO</name>
<keyword evidence="7 12" id="KW-0418">Kinase</keyword>
<feature type="binding site" evidence="12">
    <location>
        <position position="137"/>
    </location>
    <ligand>
        <name>substrate</name>
    </ligand>
</feature>
<dbReference type="PANTHER" id="PTHR10584:SF166">
    <property type="entry name" value="RIBOKINASE"/>
    <property type="match status" value="1"/>
</dbReference>
<evidence type="ECO:0000313" key="15">
    <source>
        <dbReference type="Proteomes" id="UP000811492"/>
    </source>
</evidence>
<dbReference type="SUPFAM" id="SSF53613">
    <property type="entry name" value="Ribokinase-like"/>
    <property type="match status" value="1"/>
</dbReference>
<dbReference type="Gene3D" id="3.40.1190.20">
    <property type="match status" value="1"/>
</dbReference>
<feature type="binding site" evidence="12">
    <location>
        <position position="284"/>
    </location>
    <ligand>
        <name>K(+)</name>
        <dbReference type="ChEBI" id="CHEBI:29103"/>
    </ligand>
</feature>
<feature type="binding site" evidence="12">
    <location>
        <position position="251"/>
    </location>
    <ligand>
        <name>substrate</name>
    </ligand>
</feature>
<accession>A0ABS5M6N2</accession>
<comment type="caution">
    <text evidence="14">The sequence shown here is derived from an EMBL/GenBank/DDBJ whole genome shotgun (WGS) entry which is preliminary data.</text>
</comment>
<dbReference type="RefSeq" id="WP_211649842.1">
    <property type="nucleotide sequence ID" value="NZ_JAFEVO010000001.1"/>
</dbReference>
<feature type="domain" description="Carbohydrate kinase PfkB" evidence="13">
    <location>
        <begin position="6"/>
        <end position="288"/>
    </location>
</feature>
<dbReference type="EC" id="2.7.1.15" evidence="2 12"/>
<comment type="pathway">
    <text evidence="12">Carbohydrate metabolism; D-ribose degradation; D-ribose 5-phosphate from beta-D-ribopyranose: step 2/2.</text>
</comment>
<keyword evidence="10 12" id="KW-0630">Potassium</keyword>
<feature type="binding site" evidence="12">
    <location>
        <position position="281"/>
    </location>
    <ligand>
        <name>K(+)</name>
        <dbReference type="ChEBI" id="CHEBI:29103"/>
    </ligand>
</feature>
<evidence type="ECO:0000256" key="9">
    <source>
        <dbReference type="ARBA" id="ARBA00022842"/>
    </source>
</evidence>
<keyword evidence="5 12" id="KW-0479">Metal-binding</keyword>
<evidence type="ECO:0000256" key="7">
    <source>
        <dbReference type="ARBA" id="ARBA00022777"/>
    </source>
</evidence>
<keyword evidence="15" id="KW-1185">Reference proteome</keyword>
<keyword evidence="6 12" id="KW-0547">Nucleotide-binding</keyword>
<evidence type="ECO:0000256" key="11">
    <source>
        <dbReference type="ARBA" id="ARBA00023277"/>
    </source>
</evidence>
<feature type="binding site" evidence="12">
    <location>
        <begin position="42"/>
        <end position="46"/>
    </location>
    <ligand>
        <name>substrate</name>
    </ligand>
</feature>
<protein>
    <recommendedName>
        <fullName evidence="3 12">Ribokinase</fullName>
        <shortName evidence="12">RK</shortName>
        <ecNumber evidence="2 12">2.7.1.15</ecNumber>
    </recommendedName>
</protein>
<comment type="caution">
    <text evidence="12">Lacks conserved residue(s) required for the propagation of feature annotation.</text>
</comment>
<dbReference type="InterPro" id="IPR002173">
    <property type="entry name" value="Carboh/pur_kinase_PfkB_CS"/>
</dbReference>
<evidence type="ECO:0000256" key="12">
    <source>
        <dbReference type="HAMAP-Rule" id="MF_01987"/>
    </source>
</evidence>
<dbReference type="EMBL" id="JAFEVO010000001">
    <property type="protein sequence ID" value="MBS3182860.1"/>
    <property type="molecule type" value="Genomic_DNA"/>
</dbReference>
<evidence type="ECO:0000256" key="2">
    <source>
        <dbReference type="ARBA" id="ARBA00012035"/>
    </source>
</evidence>
<evidence type="ECO:0000256" key="4">
    <source>
        <dbReference type="ARBA" id="ARBA00022679"/>
    </source>
</evidence>
<feature type="binding site" evidence="12">
    <location>
        <begin position="250"/>
        <end position="251"/>
    </location>
    <ligand>
        <name>ATP</name>
        <dbReference type="ChEBI" id="CHEBI:30616"/>
    </ligand>
</feature>
<dbReference type="InterPro" id="IPR029056">
    <property type="entry name" value="Ribokinase-like"/>
</dbReference>
<dbReference type="HAMAP" id="MF_01987">
    <property type="entry name" value="Ribokinase"/>
    <property type="match status" value="1"/>
</dbReference>
<keyword evidence="4 12" id="KW-0808">Transferase</keyword>
<feature type="binding site" evidence="12">
    <location>
        <position position="247"/>
    </location>
    <ligand>
        <name>K(+)</name>
        <dbReference type="ChEBI" id="CHEBI:29103"/>
    </ligand>
</feature>
<sequence length="300" mass="29178">MPRSPRLAVVGSINIDLIARTETLPRPGETVGGGTFSRLPGGKGANQAIAAAALGITTRMIGAVGDDPDGALVRAALVDAGVEASGVRTASEPTGVALIGIDAAGENQISVCPGANAAVSVPADAFAPGEAVLVQLEVPMSVVVDAARACTGFFAVNAAPAAELPAEVLQRADLVIVNETEFAAIPALHGDRAGGASGAGREAAGGDARAAGPLVAVSLGADGAKLLRDGVVVARASSRAVAVRSTVGAGDAFCAALVAALISGVPEDAALAAACAVGAAAVADERSQPALLALEEYLAE</sequence>
<evidence type="ECO:0000256" key="6">
    <source>
        <dbReference type="ARBA" id="ARBA00022741"/>
    </source>
</evidence>
<keyword evidence="8 12" id="KW-0067">ATP-binding</keyword>
<comment type="subunit">
    <text evidence="12">Homodimer.</text>
</comment>
<feature type="binding site" evidence="12">
    <location>
        <begin position="218"/>
        <end position="223"/>
    </location>
    <ligand>
        <name>ATP</name>
        <dbReference type="ChEBI" id="CHEBI:30616"/>
    </ligand>
</feature>
<keyword evidence="12" id="KW-0963">Cytoplasm</keyword>
<comment type="activity regulation">
    <text evidence="12">Activated by a monovalent cation that binds near, but not in, the active site. The most likely occupant of the site in vivo is potassium. Ion binding induces a conformational change that may alter substrate affinity.</text>
</comment>
<comment type="similarity">
    <text evidence="1">Belongs to the carbohydrate kinase pfkB family.</text>
</comment>
<dbReference type="Proteomes" id="UP000811492">
    <property type="component" value="Unassembled WGS sequence"/>
</dbReference>
<organism evidence="14 15">
    <name type="scientific">Leucobacter manosquensis</name>
    <dbReference type="NCBI Taxonomy" id="2810611"/>
    <lineage>
        <taxon>Bacteria</taxon>
        <taxon>Bacillati</taxon>
        <taxon>Actinomycetota</taxon>
        <taxon>Actinomycetes</taxon>
        <taxon>Micrococcales</taxon>
        <taxon>Microbacteriaceae</taxon>
        <taxon>Leucobacter</taxon>
    </lineage>
</organism>
<dbReference type="InterPro" id="IPR011877">
    <property type="entry name" value="Ribokinase"/>
</dbReference>
<keyword evidence="9 12" id="KW-0460">Magnesium</keyword>
<dbReference type="PRINTS" id="PR00990">
    <property type="entry name" value="RIBOKINASE"/>
</dbReference>
<evidence type="ECO:0000313" key="14">
    <source>
        <dbReference type="EMBL" id="MBS3182860.1"/>
    </source>
</evidence>